<evidence type="ECO:0000256" key="2">
    <source>
        <dbReference type="ARBA" id="ARBA00022649"/>
    </source>
</evidence>
<dbReference type="Proteomes" id="UP000178450">
    <property type="component" value="Unassembled WGS sequence"/>
</dbReference>
<sequence>MTYQIFYVESVLEDIQRLDNVTKKRLKKKIEIYIKNPLRYASKLISPSLGTYRWRIGNYRVVFDLKDKQVIILKIKHRREIYR</sequence>
<dbReference type="InterPro" id="IPR007712">
    <property type="entry name" value="RelE/ParE_toxin"/>
</dbReference>
<accession>A0A1F7KGK2</accession>
<comment type="caution">
    <text evidence="3">The sequence shown here is derived from an EMBL/GenBank/DDBJ whole genome shotgun (WGS) entry which is preliminary data.</text>
</comment>
<comment type="similarity">
    <text evidence="1">Belongs to the RelE toxin family.</text>
</comment>
<reference evidence="3 4" key="1">
    <citation type="journal article" date="2016" name="Nat. Commun.">
        <title>Thousands of microbial genomes shed light on interconnected biogeochemical processes in an aquifer system.</title>
        <authorList>
            <person name="Anantharaman K."/>
            <person name="Brown C.T."/>
            <person name="Hug L.A."/>
            <person name="Sharon I."/>
            <person name="Castelle C.J."/>
            <person name="Probst A.J."/>
            <person name="Thomas B.C."/>
            <person name="Singh A."/>
            <person name="Wilkins M.J."/>
            <person name="Karaoz U."/>
            <person name="Brodie E.L."/>
            <person name="Williams K.H."/>
            <person name="Hubbard S.S."/>
            <person name="Banfield J.F."/>
        </authorList>
    </citation>
    <scope>NUCLEOTIDE SEQUENCE [LARGE SCALE GENOMIC DNA]</scope>
</reference>
<evidence type="ECO:0000313" key="4">
    <source>
        <dbReference type="Proteomes" id="UP000178450"/>
    </source>
</evidence>
<evidence type="ECO:0008006" key="5">
    <source>
        <dbReference type="Google" id="ProtNLM"/>
    </source>
</evidence>
<dbReference type="EMBL" id="MGBG01000002">
    <property type="protein sequence ID" value="OGK66993.1"/>
    <property type="molecule type" value="Genomic_DNA"/>
</dbReference>
<name>A0A1F7KGK2_9BACT</name>
<dbReference type="PANTHER" id="PTHR35601:SF1">
    <property type="entry name" value="TOXIN RELE"/>
    <property type="match status" value="1"/>
</dbReference>
<organism evidence="3 4">
    <name type="scientific">Candidatus Roizmanbacteria bacterium RIFOXYA1_FULL_41_12</name>
    <dbReference type="NCBI Taxonomy" id="1802082"/>
    <lineage>
        <taxon>Bacteria</taxon>
        <taxon>Candidatus Roizmaniibacteriota</taxon>
    </lineage>
</organism>
<gene>
    <name evidence="3" type="ORF">A2209_02965</name>
</gene>
<evidence type="ECO:0000256" key="1">
    <source>
        <dbReference type="ARBA" id="ARBA00006226"/>
    </source>
</evidence>
<evidence type="ECO:0000313" key="3">
    <source>
        <dbReference type="EMBL" id="OGK66993.1"/>
    </source>
</evidence>
<dbReference type="SUPFAM" id="SSF143011">
    <property type="entry name" value="RelE-like"/>
    <property type="match status" value="1"/>
</dbReference>
<proteinExistence type="inferred from homology"/>
<dbReference type="InterPro" id="IPR035093">
    <property type="entry name" value="RelE/ParE_toxin_dom_sf"/>
</dbReference>
<dbReference type="AlphaFoldDB" id="A0A1F7KGK2"/>
<dbReference type="Gene3D" id="3.30.2310.20">
    <property type="entry name" value="RelE-like"/>
    <property type="match status" value="1"/>
</dbReference>
<protein>
    <recommendedName>
        <fullName evidence="5">Plasmid stabilization protein</fullName>
    </recommendedName>
</protein>
<dbReference type="Pfam" id="PF05016">
    <property type="entry name" value="ParE_toxin"/>
    <property type="match status" value="1"/>
</dbReference>
<keyword evidence="2" id="KW-1277">Toxin-antitoxin system</keyword>
<dbReference type="PANTHER" id="PTHR35601">
    <property type="entry name" value="TOXIN RELE"/>
    <property type="match status" value="1"/>
</dbReference>